<dbReference type="AlphaFoldDB" id="A0A6V8PPE4"/>
<protein>
    <submittedName>
        <fullName evidence="1">Uncharacterized protein</fullName>
    </submittedName>
</protein>
<evidence type="ECO:0000313" key="2">
    <source>
        <dbReference type="Proteomes" id="UP000568877"/>
    </source>
</evidence>
<reference evidence="1 2" key="1">
    <citation type="journal article" date="2020" name="Front. Microbiol.">
        <title>Single-cell genomics of novel Actinobacteria with the Wood-Ljungdahl pathway discovered in a serpentinizing system.</title>
        <authorList>
            <person name="Merino N."/>
            <person name="Kawai M."/>
            <person name="Boyd E.S."/>
            <person name="Colman D.R."/>
            <person name="McGlynn S.E."/>
            <person name="Nealson K.H."/>
            <person name="Kurokawa K."/>
            <person name="Hongoh Y."/>
        </authorList>
    </citation>
    <scope>NUCLEOTIDE SEQUENCE [LARGE SCALE GENOMIC DNA]</scope>
    <source>
        <strain evidence="1 2">S42</strain>
    </source>
</reference>
<sequence>FAANLGEHTNAMRIRHLIMMAAQYCQPPMIA</sequence>
<evidence type="ECO:0000313" key="1">
    <source>
        <dbReference type="EMBL" id="GFP34043.1"/>
    </source>
</evidence>
<dbReference type="EMBL" id="BLSA01000906">
    <property type="protein sequence ID" value="GFP34043.1"/>
    <property type="molecule type" value="Genomic_DNA"/>
</dbReference>
<organism evidence="1 2">
    <name type="scientific">Candidatus Hakubella thermalkaliphila</name>
    <dbReference type="NCBI Taxonomy" id="2754717"/>
    <lineage>
        <taxon>Bacteria</taxon>
        <taxon>Bacillati</taxon>
        <taxon>Actinomycetota</taxon>
        <taxon>Actinomycetota incertae sedis</taxon>
        <taxon>Candidatus Hakubellales</taxon>
        <taxon>Candidatus Hakubellaceae</taxon>
        <taxon>Candidatus Hakubella</taxon>
    </lineage>
</organism>
<dbReference type="Proteomes" id="UP000568877">
    <property type="component" value="Unassembled WGS sequence"/>
</dbReference>
<proteinExistence type="predicted"/>
<feature type="non-terminal residue" evidence="1">
    <location>
        <position position="1"/>
    </location>
</feature>
<name>A0A6V8PPE4_9ACTN</name>
<comment type="caution">
    <text evidence="1">The sequence shown here is derived from an EMBL/GenBank/DDBJ whole genome shotgun (WGS) entry which is preliminary data.</text>
</comment>
<accession>A0A6V8PPE4</accession>
<gene>
    <name evidence="1" type="ORF">HKBW3S42_02383</name>
</gene>